<proteinExistence type="predicted"/>
<sequence>MQQLSVCLTIPIPEDSVLISKVELEQLKQSELHGVYWNMKDLEQRTGRKQGWLKENVLYPSKFRKTLDVESGGFVSYPQASGQPWVFQATKMANFLDENFHRIFKEN</sequence>
<evidence type="ECO:0008006" key="3">
    <source>
        <dbReference type="Google" id="ProtNLM"/>
    </source>
</evidence>
<dbReference type="EMBL" id="CCXS01000001">
    <property type="protein sequence ID" value="CEG23166.1"/>
    <property type="molecule type" value="Genomic_DNA"/>
</dbReference>
<accession>A0A098EPD7</accession>
<dbReference type="InterPro" id="IPR008489">
    <property type="entry name" value="DUF771"/>
</dbReference>
<keyword evidence="2" id="KW-1185">Reference proteome</keyword>
<name>A0A098EPD7_9BACL</name>
<dbReference type="AlphaFoldDB" id="A0A098EPD7"/>
<dbReference type="OrthoDB" id="2187161at2"/>
<dbReference type="RefSeq" id="WP_052651952.1">
    <property type="nucleotide sequence ID" value="NZ_CCXS01000001.1"/>
</dbReference>
<dbReference type="Proteomes" id="UP000043699">
    <property type="component" value="Unassembled WGS sequence"/>
</dbReference>
<protein>
    <recommendedName>
        <fullName evidence="3">DUF771 domain-containing protein</fullName>
    </recommendedName>
</protein>
<gene>
    <name evidence="1" type="ORF">BN1080_02110</name>
</gene>
<dbReference type="Pfam" id="PF05595">
    <property type="entry name" value="DUF771"/>
    <property type="match status" value="1"/>
</dbReference>
<reference evidence="1 2" key="1">
    <citation type="submission" date="2014-09" db="EMBL/GenBank/DDBJ databases">
        <authorList>
            <person name="Urmite Genomes Urmite Genomes"/>
        </authorList>
    </citation>
    <scope>NUCLEOTIDE SEQUENCE [LARGE SCALE GENOMIC DNA]</scope>
    <source>
        <strain evidence="1 2">ES2</strain>
    </source>
</reference>
<evidence type="ECO:0000313" key="2">
    <source>
        <dbReference type="Proteomes" id="UP000043699"/>
    </source>
</evidence>
<organism evidence="1 2">
    <name type="scientific">Planococcus massiliensis</name>
    <dbReference type="NCBI Taxonomy" id="1499687"/>
    <lineage>
        <taxon>Bacteria</taxon>
        <taxon>Bacillati</taxon>
        <taxon>Bacillota</taxon>
        <taxon>Bacilli</taxon>
        <taxon>Bacillales</taxon>
        <taxon>Caryophanaceae</taxon>
        <taxon>Planococcus</taxon>
    </lineage>
</organism>
<evidence type="ECO:0000313" key="1">
    <source>
        <dbReference type="EMBL" id="CEG23166.1"/>
    </source>
</evidence>
<dbReference type="STRING" id="1499687.BN1080_02110"/>